<gene>
    <name evidence="2" type="ORF">HNQ04_002721</name>
</gene>
<evidence type="ECO:0000313" key="2">
    <source>
        <dbReference type="EMBL" id="MBB6017456.1"/>
    </source>
</evidence>
<feature type="region of interest" description="Disordered" evidence="1">
    <location>
        <begin position="1"/>
        <end position="21"/>
    </location>
</feature>
<protein>
    <submittedName>
        <fullName evidence="2">Uncharacterized protein</fullName>
    </submittedName>
</protein>
<keyword evidence="3" id="KW-1185">Reference proteome</keyword>
<sequence>MGHAPTTGRVRRPPIPSRAIWRGPWATGRQHCVGSSGHHLPTSVAGARGAARCRTAHAFRARPAGRGVPGVQSWWSNGPPVRDVSCGHSHDLEPDAVQAAGTQVSKTLNDVRLLDQLSSPTTCAICPRNARLSHIFPHGFPSPLAASAAAFARATPTVRPTARHIAGDLPPASCNAGPASPADRAGSAYRWLQLADGRRNSRRAKL</sequence>
<feature type="region of interest" description="Disordered" evidence="1">
    <location>
        <begin position="164"/>
        <end position="184"/>
    </location>
</feature>
<name>A0ABR6NX22_9DEIO</name>
<proteinExistence type="predicted"/>
<accession>A0ABR6NX22</accession>
<dbReference type="EMBL" id="JACHEW010000014">
    <property type="protein sequence ID" value="MBB6017456.1"/>
    <property type="molecule type" value="Genomic_DNA"/>
</dbReference>
<evidence type="ECO:0000256" key="1">
    <source>
        <dbReference type="SAM" id="MobiDB-lite"/>
    </source>
</evidence>
<organism evidence="2 3">
    <name type="scientific">Deinococcus radiopugnans ATCC 19172</name>
    <dbReference type="NCBI Taxonomy" id="585398"/>
    <lineage>
        <taxon>Bacteria</taxon>
        <taxon>Thermotogati</taxon>
        <taxon>Deinococcota</taxon>
        <taxon>Deinococci</taxon>
        <taxon>Deinococcales</taxon>
        <taxon>Deinococcaceae</taxon>
        <taxon>Deinococcus</taxon>
    </lineage>
</organism>
<evidence type="ECO:0000313" key="3">
    <source>
        <dbReference type="Proteomes" id="UP000629870"/>
    </source>
</evidence>
<comment type="caution">
    <text evidence="2">The sequence shown here is derived from an EMBL/GenBank/DDBJ whole genome shotgun (WGS) entry which is preliminary data.</text>
</comment>
<reference evidence="2 3" key="1">
    <citation type="submission" date="2020-08" db="EMBL/GenBank/DDBJ databases">
        <title>Genomic Encyclopedia of Type Strains, Phase IV (KMG-IV): sequencing the most valuable type-strain genomes for metagenomic binning, comparative biology and taxonomic classification.</title>
        <authorList>
            <person name="Goeker M."/>
        </authorList>
    </citation>
    <scope>NUCLEOTIDE SEQUENCE [LARGE SCALE GENOMIC DNA]</scope>
    <source>
        <strain evidence="2 3">DSM 12027</strain>
    </source>
</reference>
<dbReference type="Proteomes" id="UP000629870">
    <property type="component" value="Unassembled WGS sequence"/>
</dbReference>